<feature type="domain" description="Protein kinase" evidence="6">
    <location>
        <begin position="12"/>
        <end position="280"/>
    </location>
</feature>
<feature type="compositionally biased region" description="Basic residues" evidence="5">
    <location>
        <begin position="528"/>
        <end position="538"/>
    </location>
</feature>
<dbReference type="Gene3D" id="1.10.510.10">
    <property type="entry name" value="Transferase(Phosphotransferase) domain 1"/>
    <property type="match status" value="1"/>
</dbReference>
<dbReference type="RefSeq" id="XP_068345885.1">
    <property type="nucleotide sequence ID" value="XM_068496546.1"/>
</dbReference>
<dbReference type="SUPFAM" id="SSF56112">
    <property type="entry name" value="Protein kinase-like (PK-like)"/>
    <property type="match status" value="1"/>
</dbReference>
<dbReference type="GO" id="GO:0005524">
    <property type="term" value="F:ATP binding"/>
    <property type="evidence" value="ECO:0007669"/>
    <property type="project" value="UniProtKB-UniRule"/>
</dbReference>
<keyword evidence="8" id="KW-1185">Reference proteome</keyword>
<evidence type="ECO:0000256" key="4">
    <source>
        <dbReference type="PROSITE-ProRule" id="PRU10141"/>
    </source>
</evidence>
<evidence type="ECO:0000256" key="1">
    <source>
        <dbReference type="ARBA" id="ARBA00012513"/>
    </source>
</evidence>
<dbReference type="InterPro" id="IPR050235">
    <property type="entry name" value="CK1_Ser-Thr_kinase"/>
</dbReference>
<dbReference type="PROSITE" id="PS00108">
    <property type="entry name" value="PROTEIN_KINASE_ST"/>
    <property type="match status" value="1"/>
</dbReference>
<keyword evidence="3 4" id="KW-0067">ATP-binding</keyword>
<dbReference type="EMBL" id="MLAK01001470">
    <property type="protein sequence ID" value="OHS92748.1"/>
    <property type="molecule type" value="Genomic_DNA"/>
</dbReference>
<dbReference type="PANTHER" id="PTHR11909">
    <property type="entry name" value="CASEIN KINASE-RELATED"/>
    <property type="match status" value="1"/>
</dbReference>
<feature type="compositionally biased region" description="Basic and acidic residues" evidence="5">
    <location>
        <begin position="397"/>
        <end position="466"/>
    </location>
</feature>
<feature type="binding site" evidence="4">
    <location>
        <position position="41"/>
    </location>
    <ligand>
        <name>ATP</name>
        <dbReference type="ChEBI" id="CHEBI:30616"/>
    </ligand>
</feature>
<name>A0A1J4J6E6_9EUKA</name>
<dbReference type="Pfam" id="PF00069">
    <property type="entry name" value="Pkinase"/>
    <property type="match status" value="1"/>
</dbReference>
<feature type="compositionally biased region" description="Low complexity" evidence="5">
    <location>
        <begin position="496"/>
        <end position="507"/>
    </location>
</feature>
<dbReference type="InterPro" id="IPR000719">
    <property type="entry name" value="Prot_kinase_dom"/>
</dbReference>
<dbReference type="GO" id="GO:0004674">
    <property type="term" value="F:protein serine/threonine kinase activity"/>
    <property type="evidence" value="ECO:0007669"/>
    <property type="project" value="UniProtKB-EC"/>
</dbReference>
<evidence type="ECO:0000256" key="3">
    <source>
        <dbReference type="ARBA" id="ARBA00022840"/>
    </source>
</evidence>
<feature type="compositionally biased region" description="Basic and acidic residues" evidence="5">
    <location>
        <begin position="508"/>
        <end position="527"/>
    </location>
</feature>
<dbReference type="VEuPathDB" id="TrichDB:TRFO_12294"/>
<accession>A0A1J4J6E6</accession>
<dbReference type="InterPro" id="IPR017441">
    <property type="entry name" value="Protein_kinase_ATP_BS"/>
</dbReference>
<dbReference type="Proteomes" id="UP000179807">
    <property type="component" value="Unassembled WGS sequence"/>
</dbReference>
<keyword evidence="7" id="KW-0808">Transferase</keyword>
<evidence type="ECO:0000313" key="8">
    <source>
        <dbReference type="Proteomes" id="UP000179807"/>
    </source>
</evidence>
<dbReference type="SMART" id="SM00220">
    <property type="entry name" value="S_TKc"/>
    <property type="match status" value="1"/>
</dbReference>
<reference evidence="7" key="1">
    <citation type="submission" date="2016-10" db="EMBL/GenBank/DDBJ databases">
        <authorList>
            <person name="Benchimol M."/>
            <person name="Almeida L.G."/>
            <person name="Vasconcelos A.T."/>
            <person name="Perreira-Neves A."/>
            <person name="Rosa I.A."/>
            <person name="Tasca T."/>
            <person name="Bogo M.R."/>
            <person name="de Souza W."/>
        </authorList>
    </citation>
    <scope>NUCLEOTIDE SEQUENCE [LARGE SCALE GENOMIC DNA]</scope>
    <source>
        <strain evidence="7">K</strain>
    </source>
</reference>
<protein>
    <recommendedName>
        <fullName evidence="1">non-specific serine/threonine protein kinase</fullName>
        <ecNumber evidence="1">2.7.11.1</ecNumber>
    </recommendedName>
</protein>
<dbReference type="PROSITE" id="PS00107">
    <property type="entry name" value="PROTEIN_KINASE_ATP"/>
    <property type="match status" value="1"/>
</dbReference>
<proteinExistence type="predicted"/>
<dbReference type="GeneID" id="94831250"/>
<evidence type="ECO:0000256" key="2">
    <source>
        <dbReference type="ARBA" id="ARBA00022741"/>
    </source>
</evidence>
<dbReference type="EC" id="2.7.11.1" evidence="1"/>
<organism evidence="7 8">
    <name type="scientific">Tritrichomonas foetus</name>
    <dbReference type="NCBI Taxonomy" id="1144522"/>
    <lineage>
        <taxon>Eukaryota</taxon>
        <taxon>Metamonada</taxon>
        <taxon>Parabasalia</taxon>
        <taxon>Tritrichomonadida</taxon>
        <taxon>Tritrichomonadidae</taxon>
        <taxon>Tritrichomonas</taxon>
    </lineage>
</organism>
<gene>
    <name evidence="7" type="ORF">TRFO_12294</name>
</gene>
<keyword evidence="7" id="KW-0418">Kinase</keyword>
<evidence type="ECO:0000259" key="6">
    <source>
        <dbReference type="PROSITE" id="PS50011"/>
    </source>
</evidence>
<feature type="region of interest" description="Disordered" evidence="5">
    <location>
        <begin position="356"/>
        <end position="538"/>
    </location>
</feature>
<dbReference type="FunFam" id="1.10.510.10:FF:000596">
    <property type="entry name" value="CK1 family protein kinase"/>
    <property type="match status" value="1"/>
</dbReference>
<evidence type="ECO:0000256" key="5">
    <source>
        <dbReference type="SAM" id="MobiDB-lite"/>
    </source>
</evidence>
<sequence length="538" mass="62868">MSSTERIVGNHYRLRRRIGAGSFGEIYSAENIRSHRKVAVKLENMRTKVPQLSYESKLYSIFSGGTGIPRLHWYGTEDCHNVMVIDLLGKSLEDLFVMCRRKLSLKTVLMIADQMISCIEYIHSKNFIHRDIKPDNFVMGIGSNSNQVFVIDYGLSKKYRDQHTHNHIPYVEGKSLTGTARYASVGALRGVEQSRRDDMESLGYVWLYLLRGDLPWMGLNGRNQQDKYDRICDVKAKTPFTKLCDGFPEEFVKYFTYVRNLRFTEKPNYSELRKMFRDLFNKLGYVYDYKYDWILPPSSLKAIKPNPSLGRIPVPPKREPMKDANNHELPGSTLVRIQSVPYMIDDGKHDVPIRTMTANKRRIGHDTDPRRNIYTAKNPPPNSALIGKTTVDDSSSEDEKEREKERMKILEREKEKERERKREFERAKEKAKEREREREKEREREREKEKEKEKDRIRAKDRDGEQKAVPSPLAASKPAKKSHTHHKTEEKKLSSRKTTSTPRGSSPRRSEEKTEEPVRETETDNVKAKRARKPLYHI</sequence>
<keyword evidence="2 4" id="KW-0547">Nucleotide-binding</keyword>
<evidence type="ECO:0000313" key="7">
    <source>
        <dbReference type="EMBL" id="OHS92748.1"/>
    </source>
</evidence>
<comment type="caution">
    <text evidence="7">The sequence shown here is derived from an EMBL/GenBank/DDBJ whole genome shotgun (WGS) entry which is preliminary data.</text>
</comment>
<dbReference type="InterPro" id="IPR011009">
    <property type="entry name" value="Kinase-like_dom_sf"/>
</dbReference>
<dbReference type="PROSITE" id="PS50011">
    <property type="entry name" value="PROTEIN_KINASE_DOM"/>
    <property type="match status" value="1"/>
</dbReference>
<dbReference type="InterPro" id="IPR008271">
    <property type="entry name" value="Ser/Thr_kinase_AS"/>
</dbReference>
<dbReference type="CDD" id="cd14016">
    <property type="entry name" value="STKc_CK1"/>
    <property type="match status" value="1"/>
</dbReference>
<dbReference type="AlphaFoldDB" id="A0A1J4J6E6"/>